<accession>A0A9P6CYX9</accession>
<dbReference type="OrthoDB" id="2823464at2759"/>
<keyword evidence="2" id="KW-1185">Reference proteome</keyword>
<reference evidence="1" key="1">
    <citation type="submission" date="2020-11" db="EMBL/GenBank/DDBJ databases">
        <authorList>
            <consortium name="DOE Joint Genome Institute"/>
            <person name="Ahrendt S."/>
            <person name="Riley R."/>
            <person name="Andreopoulos W."/>
            <person name="Labutti K."/>
            <person name="Pangilinan J."/>
            <person name="Ruiz-Duenas F.J."/>
            <person name="Barrasa J.M."/>
            <person name="Sanchez-Garcia M."/>
            <person name="Camarero S."/>
            <person name="Miyauchi S."/>
            <person name="Serrano A."/>
            <person name="Linde D."/>
            <person name="Babiker R."/>
            <person name="Drula E."/>
            <person name="Ayuso-Fernandez I."/>
            <person name="Pacheco R."/>
            <person name="Padilla G."/>
            <person name="Ferreira P."/>
            <person name="Barriuso J."/>
            <person name="Kellner H."/>
            <person name="Castanera R."/>
            <person name="Alfaro M."/>
            <person name="Ramirez L."/>
            <person name="Pisabarro A.G."/>
            <person name="Kuo A."/>
            <person name="Tritt A."/>
            <person name="Lipzen A."/>
            <person name="He G."/>
            <person name="Yan M."/>
            <person name="Ng V."/>
            <person name="Cullen D."/>
            <person name="Martin F."/>
            <person name="Rosso M.-N."/>
            <person name="Henrissat B."/>
            <person name="Hibbett D."/>
            <person name="Martinez A.T."/>
            <person name="Grigoriev I.V."/>
        </authorList>
    </citation>
    <scope>NUCLEOTIDE SEQUENCE</scope>
    <source>
        <strain evidence="1">CIRM-BRFM 674</strain>
    </source>
</reference>
<comment type="caution">
    <text evidence="1">The sequence shown here is derived from an EMBL/GenBank/DDBJ whole genome shotgun (WGS) entry which is preliminary data.</text>
</comment>
<dbReference type="AlphaFoldDB" id="A0A9P6CYX9"/>
<dbReference type="EMBL" id="MU155142">
    <property type="protein sequence ID" value="KAF9484567.1"/>
    <property type="molecule type" value="Genomic_DNA"/>
</dbReference>
<gene>
    <name evidence="1" type="ORF">BDN70DRAFT_928251</name>
</gene>
<name>A0A9P6CYX9_9AGAR</name>
<organism evidence="1 2">
    <name type="scientific">Pholiota conissans</name>
    <dbReference type="NCBI Taxonomy" id="109636"/>
    <lineage>
        <taxon>Eukaryota</taxon>
        <taxon>Fungi</taxon>
        <taxon>Dikarya</taxon>
        <taxon>Basidiomycota</taxon>
        <taxon>Agaricomycotina</taxon>
        <taxon>Agaricomycetes</taxon>
        <taxon>Agaricomycetidae</taxon>
        <taxon>Agaricales</taxon>
        <taxon>Agaricineae</taxon>
        <taxon>Strophariaceae</taxon>
        <taxon>Pholiota</taxon>
    </lineage>
</organism>
<evidence type="ECO:0000313" key="1">
    <source>
        <dbReference type="EMBL" id="KAF9484567.1"/>
    </source>
</evidence>
<sequence>MATSAHADSEKQAAVLRYWLSKSGQRPLTVGLVEGYDTATVYGQIPTAVIDVLEIYAPSRTAQHASCLQTLTVLKGRPNFFHKISFSHATSSPCRALWLRYYGYLASNPNQTPLCCTLEVLDLIVEKIPEDDLVTDLAEHILLMNSKPHSTIDDNGGDEEQCLVPNLETFSCNTTLNAHTLIGFLSYRWYGALEPDSGVVQLRSAAFTSFSSRKSGLTSDDDVETLRRGYF</sequence>
<evidence type="ECO:0000313" key="2">
    <source>
        <dbReference type="Proteomes" id="UP000807469"/>
    </source>
</evidence>
<proteinExistence type="predicted"/>
<protein>
    <submittedName>
        <fullName evidence="1">Uncharacterized protein</fullName>
    </submittedName>
</protein>
<dbReference type="Proteomes" id="UP000807469">
    <property type="component" value="Unassembled WGS sequence"/>
</dbReference>